<accession>A0A418HKW3</accession>
<dbReference type="GO" id="GO:0003677">
    <property type="term" value="F:DNA binding"/>
    <property type="evidence" value="ECO:0007669"/>
    <property type="project" value="InterPro"/>
</dbReference>
<dbReference type="InterPro" id="IPR010982">
    <property type="entry name" value="Lambda_DNA-bd_dom_sf"/>
</dbReference>
<dbReference type="EMBL" id="QXRZ01000019">
    <property type="protein sequence ID" value="RIL41008.1"/>
    <property type="molecule type" value="Genomic_DNA"/>
</dbReference>
<dbReference type="RefSeq" id="WP_119624643.1">
    <property type="nucleotide sequence ID" value="NZ_QXRZ01000019.1"/>
</dbReference>
<evidence type="ECO:0000313" key="3">
    <source>
        <dbReference type="Proteomes" id="UP000283576"/>
    </source>
</evidence>
<dbReference type="Gene3D" id="1.10.260.40">
    <property type="entry name" value="lambda repressor-like DNA-binding domains"/>
    <property type="match status" value="1"/>
</dbReference>
<dbReference type="CDD" id="cd00093">
    <property type="entry name" value="HTH_XRE"/>
    <property type="match status" value="1"/>
</dbReference>
<dbReference type="Pfam" id="PF01381">
    <property type="entry name" value="HTH_3"/>
    <property type="match status" value="1"/>
</dbReference>
<feature type="domain" description="HTH cro/C1-type" evidence="1">
    <location>
        <begin position="35"/>
        <end position="89"/>
    </location>
</feature>
<gene>
    <name evidence="2" type="ORF">BUZ01_13785</name>
</gene>
<comment type="caution">
    <text evidence="2">The sequence shown here is derived from an EMBL/GenBank/DDBJ whole genome shotgun (WGS) entry which is preliminary data.</text>
</comment>
<proteinExistence type="predicted"/>
<organism evidence="2 3">
    <name type="scientific">Staphylococcus gallinarum</name>
    <dbReference type="NCBI Taxonomy" id="1293"/>
    <lineage>
        <taxon>Bacteria</taxon>
        <taxon>Bacillati</taxon>
        <taxon>Bacillota</taxon>
        <taxon>Bacilli</taxon>
        <taxon>Bacillales</taxon>
        <taxon>Staphylococcaceae</taxon>
        <taxon>Staphylococcus</taxon>
    </lineage>
</organism>
<dbReference type="SMART" id="SM00530">
    <property type="entry name" value="HTH_XRE"/>
    <property type="match status" value="1"/>
</dbReference>
<dbReference type="AlphaFoldDB" id="A0A418HKW3"/>
<dbReference type="Proteomes" id="UP000283576">
    <property type="component" value="Unassembled WGS sequence"/>
</dbReference>
<evidence type="ECO:0000259" key="1">
    <source>
        <dbReference type="PROSITE" id="PS50943"/>
    </source>
</evidence>
<evidence type="ECO:0000313" key="2">
    <source>
        <dbReference type="EMBL" id="RIL41008.1"/>
    </source>
</evidence>
<sequence length="91" mass="10542">MELISKLIQEDINNNSELEMLYKEQREKLEFAIAIVNLRKDIGWSQVELAQKLKVPQTTIENIENGDVLPTMSLLRSIADVTEKELRILFV</sequence>
<dbReference type="SUPFAM" id="SSF47413">
    <property type="entry name" value="lambda repressor-like DNA-binding domains"/>
    <property type="match status" value="1"/>
</dbReference>
<dbReference type="InterPro" id="IPR001387">
    <property type="entry name" value="Cro/C1-type_HTH"/>
</dbReference>
<protein>
    <submittedName>
        <fullName evidence="2">XRE family transcriptional regulator</fullName>
    </submittedName>
</protein>
<reference evidence="2 3" key="1">
    <citation type="journal article" date="2016" name="Front. Microbiol.">
        <title>Comprehensive Phylogenetic Analysis of Bovine Non-aureus Staphylococci Species Based on Whole-Genome Sequencing.</title>
        <authorList>
            <person name="Naushad S."/>
            <person name="Barkema H.W."/>
            <person name="Luby C."/>
            <person name="Condas L.A."/>
            <person name="Nobrega D.B."/>
            <person name="Carson D.A."/>
            <person name="De Buck J."/>
        </authorList>
    </citation>
    <scope>NUCLEOTIDE SEQUENCE [LARGE SCALE GENOMIC DNA]</scope>
    <source>
        <strain evidence="2 3">SNUC 1388</strain>
    </source>
</reference>
<name>A0A418HKW3_STAGA</name>
<dbReference type="PROSITE" id="PS50943">
    <property type="entry name" value="HTH_CROC1"/>
    <property type="match status" value="1"/>
</dbReference>